<comment type="caution">
    <text evidence="1">The sequence shown here is derived from an EMBL/GenBank/DDBJ whole genome shotgun (WGS) entry which is preliminary data.</text>
</comment>
<gene>
    <name evidence="1" type="ORF">J3D65DRAFT_469251</name>
</gene>
<organism evidence="1 2">
    <name type="scientific">Phyllosticta citribraziliensis</name>
    <dbReference type="NCBI Taxonomy" id="989973"/>
    <lineage>
        <taxon>Eukaryota</taxon>
        <taxon>Fungi</taxon>
        <taxon>Dikarya</taxon>
        <taxon>Ascomycota</taxon>
        <taxon>Pezizomycotina</taxon>
        <taxon>Dothideomycetes</taxon>
        <taxon>Dothideomycetes incertae sedis</taxon>
        <taxon>Botryosphaeriales</taxon>
        <taxon>Phyllostictaceae</taxon>
        <taxon>Phyllosticta</taxon>
    </lineage>
</organism>
<dbReference type="RefSeq" id="XP_066653104.1">
    <property type="nucleotide sequence ID" value="XM_066796498.1"/>
</dbReference>
<protein>
    <recommendedName>
        <fullName evidence="3">Secreted protein</fullName>
    </recommendedName>
</protein>
<keyword evidence="2" id="KW-1185">Reference proteome</keyword>
<dbReference type="EMBL" id="JBBPEH010000009">
    <property type="protein sequence ID" value="KAK7534065.1"/>
    <property type="molecule type" value="Genomic_DNA"/>
</dbReference>
<dbReference type="GeneID" id="92029404"/>
<evidence type="ECO:0000313" key="1">
    <source>
        <dbReference type="EMBL" id="KAK7534065.1"/>
    </source>
</evidence>
<evidence type="ECO:0000313" key="2">
    <source>
        <dbReference type="Proteomes" id="UP001360953"/>
    </source>
</evidence>
<name>A0ABR1LHA2_9PEZI</name>
<evidence type="ECO:0008006" key="3">
    <source>
        <dbReference type="Google" id="ProtNLM"/>
    </source>
</evidence>
<accession>A0ABR1LHA2</accession>
<reference evidence="1 2" key="1">
    <citation type="submission" date="2024-04" db="EMBL/GenBank/DDBJ databases">
        <title>Phyllosticta paracitricarpa is synonymous to the EU quarantine fungus P. citricarpa based on phylogenomic analyses.</title>
        <authorList>
            <consortium name="Lawrence Berkeley National Laboratory"/>
            <person name="Van ingen-buijs V.A."/>
            <person name="Van westerhoven A.C."/>
            <person name="Haridas S."/>
            <person name="Skiadas P."/>
            <person name="Martin F."/>
            <person name="Groenewald J.Z."/>
            <person name="Crous P.W."/>
            <person name="Seidl M.F."/>
        </authorList>
    </citation>
    <scope>NUCLEOTIDE SEQUENCE [LARGE SCALE GENOMIC DNA]</scope>
    <source>
        <strain evidence="1 2">CPC 17464</strain>
    </source>
</reference>
<sequence>MFTYHQHIWLSWCFQWCRSCRRGDLSSASWSQSDRSQSRIRWALRRYGCCIPRSLHSRCLYDQISAGLFRELSTNRLPSTHLVVVVLSMVQVVPSGRPSGVGAAMARAAKKEKRATLYCIVAVVDVKTCQRYFLSVMRLWMVLENELMFCWTRKRLNFFIHIHRRRRFPSRAVGLHSTRVSATLGRRTLVRRYVQCPSLPLVVNSLSYSHVRHCWMEHRERRRACLVPDGWGPEIVETTPAKRRWGLKCRGDEQLLGLKFLAQGLMLSNA</sequence>
<dbReference type="Proteomes" id="UP001360953">
    <property type="component" value="Unassembled WGS sequence"/>
</dbReference>
<proteinExistence type="predicted"/>